<dbReference type="EMBL" id="JELW01000027">
    <property type="protein sequence ID" value="EXU98358.1"/>
    <property type="molecule type" value="Genomic_DNA"/>
</dbReference>
<dbReference type="PANTHER" id="PTHR33337:SF40">
    <property type="entry name" value="CENP-V_GFA DOMAIN-CONTAINING PROTEIN-RELATED"/>
    <property type="match status" value="1"/>
</dbReference>
<comment type="caution">
    <text evidence="8">The sequence shown here is derived from an EMBL/GenBank/DDBJ whole genome shotgun (WGS) entry which is preliminary data.</text>
</comment>
<reference evidence="8 9" key="1">
    <citation type="submission" date="2014-02" db="EMBL/GenBank/DDBJ databases">
        <title>The genome sequence of the entomopathogenic fungus Metarhizium robertsii ARSEF 2575.</title>
        <authorList>
            <person name="Giuliano Garisto Donzelli B."/>
            <person name="Roe B.A."/>
            <person name="Macmil S.L."/>
            <person name="Krasnoff S.B."/>
            <person name="Gibson D.M."/>
        </authorList>
    </citation>
    <scope>NUCLEOTIDE SEQUENCE [LARGE SCALE GENOMIC DNA]</scope>
    <source>
        <strain evidence="8 9">ARSEF 2575</strain>
    </source>
</reference>
<dbReference type="Gene3D" id="3.90.1590.10">
    <property type="entry name" value="glutathione-dependent formaldehyde- activating enzyme (gfa)"/>
    <property type="match status" value="2"/>
</dbReference>
<evidence type="ECO:0000256" key="2">
    <source>
        <dbReference type="ARBA" id="ARBA00022723"/>
    </source>
</evidence>
<comment type="similarity">
    <text evidence="1">Belongs to the Gfa family.</text>
</comment>
<dbReference type="InterPro" id="IPR011057">
    <property type="entry name" value="Mss4-like_sf"/>
</dbReference>
<dbReference type="InterPro" id="IPR006913">
    <property type="entry name" value="CENP-V/GFA"/>
</dbReference>
<dbReference type="OrthoDB" id="5422068at2759"/>
<dbReference type="AlphaFoldDB" id="A0A0A1UQX2"/>
<gene>
    <name evidence="8" type="ORF">X797_008535</name>
</gene>
<evidence type="ECO:0000313" key="8">
    <source>
        <dbReference type="EMBL" id="EXU98358.1"/>
    </source>
</evidence>
<dbReference type="PROSITE" id="PS00080">
    <property type="entry name" value="MULTICOPPER_OXIDASE2"/>
    <property type="match status" value="1"/>
</dbReference>
<keyword evidence="6" id="KW-0456">Lyase</keyword>
<dbReference type="HOGENOM" id="CLU_038839_2_0_1"/>
<evidence type="ECO:0000256" key="5">
    <source>
        <dbReference type="ARBA" id="ARBA00023180"/>
    </source>
</evidence>
<evidence type="ECO:0000313" key="9">
    <source>
        <dbReference type="Proteomes" id="UP000030151"/>
    </source>
</evidence>
<sequence length="379" mass="41620">MDLESTVRLTAECLCRKHTFSAEIPKSRLPLEGSVCHCHSCRHSTGALYVLFSTWPRPRADVDTSGLRKYQFSANIANLFCGTCSTPMFSELAWDPGSLGVYSGPLKNMDVAPIRLTNHIYVEDTVDGGASVWLRRPNPDGDEIPRYLTRSGQIPWSWPGASTLAEEPGGGPVQQSVGISCHCKGVNLVLRQGDYAGGKRGELPWFIDPRNNKRLASFDACDSCRLHFGNDLVHWTFTDLADIARADGGAFPRTMTELRTAVDAGDAAVGTLACYQSSPDAHRYFCRVCAAAVFYACEDRPDIVDVAVGLLEAPDGARAERFLSWTLGETPVWVDDTKGGWREGLMGRVQSDAEEFRLGRGYEKSWRRIAKEGESGLSS</sequence>
<evidence type="ECO:0000256" key="4">
    <source>
        <dbReference type="ARBA" id="ARBA00022833"/>
    </source>
</evidence>
<protein>
    <submittedName>
        <fullName evidence="8">Glutathione-dependent formaldehyde-activating enzyme</fullName>
    </submittedName>
</protein>
<keyword evidence="4" id="KW-0862">Zinc</keyword>
<organism evidence="8 9">
    <name type="scientific">Metarhizium robertsii</name>
    <dbReference type="NCBI Taxonomy" id="568076"/>
    <lineage>
        <taxon>Eukaryota</taxon>
        <taxon>Fungi</taxon>
        <taxon>Dikarya</taxon>
        <taxon>Ascomycota</taxon>
        <taxon>Pezizomycotina</taxon>
        <taxon>Sordariomycetes</taxon>
        <taxon>Hypocreomycetidae</taxon>
        <taxon>Hypocreales</taxon>
        <taxon>Clavicipitaceae</taxon>
        <taxon>Metarhizium</taxon>
    </lineage>
</organism>
<keyword evidence="2" id="KW-0479">Metal-binding</keyword>
<keyword evidence="5" id="KW-0325">Glycoprotein</keyword>
<dbReference type="GO" id="GO:0016846">
    <property type="term" value="F:carbon-sulfur lyase activity"/>
    <property type="evidence" value="ECO:0007669"/>
    <property type="project" value="InterPro"/>
</dbReference>
<accession>A0A0A1UQX2</accession>
<evidence type="ECO:0000256" key="6">
    <source>
        <dbReference type="ARBA" id="ARBA00023239"/>
    </source>
</evidence>
<proteinExistence type="inferred from homology"/>
<dbReference type="SUPFAM" id="SSF51316">
    <property type="entry name" value="Mss4-like"/>
    <property type="match status" value="2"/>
</dbReference>
<evidence type="ECO:0000259" key="7">
    <source>
        <dbReference type="PROSITE" id="PS51891"/>
    </source>
</evidence>
<dbReference type="PANTHER" id="PTHR33337">
    <property type="entry name" value="GFA DOMAIN-CONTAINING PROTEIN"/>
    <property type="match status" value="1"/>
</dbReference>
<dbReference type="PROSITE" id="PS51891">
    <property type="entry name" value="CENP_V_GFA"/>
    <property type="match status" value="1"/>
</dbReference>
<evidence type="ECO:0000256" key="3">
    <source>
        <dbReference type="ARBA" id="ARBA00022729"/>
    </source>
</evidence>
<dbReference type="InterPro" id="IPR002355">
    <property type="entry name" value="Cu_oxidase_Cu_BS"/>
</dbReference>
<dbReference type="Proteomes" id="UP000030151">
    <property type="component" value="Unassembled WGS sequence"/>
</dbReference>
<keyword evidence="3" id="KW-0732">Signal</keyword>
<dbReference type="Pfam" id="PF04828">
    <property type="entry name" value="GFA"/>
    <property type="match status" value="1"/>
</dbReference>
<feature type="domain" description="CENP-V/GFA" evidence="7">
    <location>
        <begin position="9"/>
        <end position="134"/>
    </location>
</feature>
<name>A0A0A1UQX2_9HYPO</name>
<evidence type="ECO:0000256" key="1">
    <source>
        <dbReference type="ARBA" id="ARBA00005495"/>
    </source>
</evidence>
<dbReference type="GO" id="GO:0005507">
    <property type="term" value="F:copper ion binding"/>
    <property type="evidence" value="ECO:0007669"/>
    <property type="project" value="InterPro"/>
</dbReference>